<gene>
    <name evidence="1" type="ORF">BGZ80_000617</name>
</gene>
<evidence type="ECO:0000313" key="1">
    <source>
        <dbReference type="EMBL" id="KAG0022283.1"/>
    </source>
</evidence>
<name>A0A9P6N3C6_9FUNG</name>
<dbReference type="AlphaFoldDB" id="A0A9P6N3C6"/>
<dbReference type="GO" id="GO:0019005">
    <property type="term" value="C:SCF ubiquitin ligase complex"/>
    <property type="evidence" value="ECO:0007669"/>
    <property type="project" value="TreeGrafter"/>
</dbReference>
<dbReference type="InterPro" id="IPR032675">
    <property type="entry name" value="LRR_dom_sf"/>
</dbReference>
<evidence type="ECO:0000313" key="2">
    <source>
        <dbReference type="Proteomes" id="UP000703661"/>
    </source>
</evidence>
<reference evidence="1" key="1">
    <citation type="journal article" date="2020" name="Fungal Divers.">
        <title>Resolving the Mortierellaceae phylogeny through synthesis of multi-gene phylogenetics and phylogenomics.</title>
        <authorList>
            <person name="Vandepol N."/>
            <person name="Liber J."/>
            <person name="Desiro A."/>
            <person name="Na H."/>
            <person name="Kennedy M."/>
            <person name="Barry K."/>
            <person name="Grigoriev I.V."/>
            <person name="Miller A.N."/>
            <person name="O'Donnell K."/>
            <person name="Stajich J.E."/>
            <person name="Bonito G."/>
        </authorList>
    </citation>
    <scope>NUCLEOTIDE SEQUENCE</scope>
    <source>
        <strain evidence="1">NRRL 2769</strain>
    </source>
</reference>
<comment type="caution">
    <text evidence="1">The sequence shown here is derived from an EMBL/GenBank/DDBJ whole genome shotgun (WGS) entry which is preliminary data.</text>
</comment>
<dbReference type="PANTHER" id="PTHR13318">
    <property type="entry name" value="PARTNER OF PAIRED, ISOFORM B-RELATED"/>
    <property type="match status" value="1"/>
</dbReference>
<protein>
    <recommendedName>
        <fullName evidence="3">RNI-like protein</fullName>
    </recommendedName>
</protein>
<keyword evidence="2" id="KW-1185">Reference proteome</keyword>
<organism evidence="1 2">
    <name type="scientific">Entomortierella chlamydospora</name>
    <dbReference type="NCBI Taxonomy" id="101097"/>
    <lineage>
        <taxon>Eukaryota</taxon>
        <taxon>Fungi</taxon>
        <taxon>Fungi incertae sedis</taxon>
        <taxon>Mucoromycota</taxon>
        <taxon>Mortierellomycotina</taxon>
        <taxon>Mortierellomycetes</taxon>
        <taxon>Mortierellales</taxon>
        <taxon>Mortierellaceae</taxon>
        <taxon>Entomortierella</taxon>
    </lineage>
</organism>
<dbReference type="Gene3D" id="3.80.10.10">
    <property type="entry name" value="Ribonuclease Inhibitor"/>
    <property type="match status" value="2"/>
</dbReference>
<dbReference type="InterPro" id="IPR006553">
    <property type="entry name" value="Leu-rich_rpt_Cys-con_subtyp"/>
</dbReference>
<sequence length="485" mass="54230">MGDNELISILQHSSQLRILEVRGESFTDKSLCWISKTCLDLETLVIEAPKMTDVVVEQIATACPRISSWSLIDCTSIENGSVEALELKYSAPSHYIQSIPCRYNDMLGPPLDNINWTATGGSRAGTASSNRSASTAIATSFSASSSTISSPSTSSMYSHSDMDPVLHSFNPLDHAPSFALDRYTSTLEQSASWGRLTTFEIRNCTGISPSLLSPFLRSQTALEYLILGGISITDDSLVGLTETPLTRLQSLALYGCREISDETMVAVIFNCDQMKKLTIFGSNFTLRTFSSISLHLKQLEELHMEHVPLVMNESVQSILLKCSKLRVLKLWHCRSLTQDLFTDQDVPCDNLEELEFMDKFPRSYSGDGSKSQVKLLESLVTRFEHLRILRLAKLAESLVSVNLVSYLCQLDRLEKFTILENPGLDYEDLQELHSRLPSLIQIGLGSSEYLADNQIMCFTQSYHRPGIQMYSRMLESSDELDKYVN</sequence>
<dbReference type="GO" id="GO:0031146">
    <property type="term" value="P:SCF-dependent proteasomal ubiquitin-dependent protein catabolic process"/>
    <property type="evidence" value="ECO:0007669"/>
    <property type="project" value="TreeGrafter"/>
</dbReference>
<accession>A0A9P6N3C6</accession>
<dbReference type="SMART" id="SM00367">
    <property type="entry name" value="LRR_CC"/>
    <property type="match status" value="4"/>
</dbReference>
<proteinExistence type="predicted"/>
<dbReference type="Proteomes" id="UP000703661">
    <property type="component" value="Unassembled WGS sequence"/>
</dbReference>
<dbReference type="SUPFAM" id="SSF52047">
    <property type="entry name" value="RNI-like"/>
    <property type="match status" value="2"/>
</dbReference>
<dbReference type="EMBL" id="JAAAID010000113">
    <property type="protein sequence ID" value="KAG0022283.1"/>
    <property type="molecule type" value="Genomic_DNA"/>
</dbReference>
<evidence type="ECO:0008006" key="3">
    <source>
        <dbReference type="Google" id="ProtNLM"/>
    </source>
</evidence>